<dbReference type="EMBL" id="LR134510">
    <property type="protein sequence ID" value="VEJ08757.1"/>
    <property type="molecule type" value="Genomic_DNA"/>
</dbReference>
<evidence type="ECO:0000256" key="4">
    <source>
        <dbReference type="ARBA" id="ARBA00022989"/>
    </source>
</evidence>
<dbReference type="KEGG" id="adp:NCTC12871_00172"/>
<evidence type="ECO:0000256" key="5">
    <source>
        <dbReference type="ARBA" id="ARBA00023136"/>
    </source>
</evidence>
<dbReference type="GO" id="GO:0005886">
    <property type="term" value="C:plasma membrane"/>
    <property type="evidence" value="ECO:0007669"/>
    <property type="project" value="TreeGrafter"/>
</dbReference>
<accession>A0A448TRV8</accession>
<keyword evidence="8" id="KW-1185">Reference proteome</keyword>
<dbReference type="GO" id="GO:0071422">
    <property type="term" value="P:succinate transmembrane transport"/>
    <property type="evidence" value="ECO:0007669"/>
    <property type="project" value="TreeGrafter"/>
</dbReference>
<keyword evidence="4 6" id="KW-1133">Transmembrane helix</keyword>
<dbReference type="GO" id="GO:0015360">
    <property type="term" value="F:acetate:proton symporter activity"/>
    <property type="evidence" value="ECO:0007669"/>
    <property type="project" value="TreeGrafter"/>
</dbReference>
<dbReference type="PANTHER" id="PTHR30178:SF3">
    <property type="entry name" value="SUCCINATE-ACETATE_PROTON SYMPORTER SATP"/>
    <property type="match status" value="1"/>
</dbReference>
<organism evidence="7 8">
    <name type="scientific">Actinobacillus delphinicola</name>
    <dbReference type="NCBI Taxonomy" id="51161"/>
    <lineage>
        <taxon>Bacteria</taxon>
        <taxon>Pseudomonadati</taxon>
        <taxon>Pseudomonadota</taxon>
        <taxon>Gammaproteobacteria</taxon>
        <taxon>Pasteurellales</taxon>
        <taxon>Pasteurellaceae</taxon>
        <taxon>Actinobacillus</taxon>
    </lineage>
</organism>
<gene>
    <name evidence="7" type="primary">yaaH</name>
    <name evidence="7" type="ORF">NCTC12871_00172</name>
</gene>
<dbReference type="Pfam" id="PF01184">
    <property type="entry name" value="Gpr1_Fun34_YaaH"/>
    <property type="match status" value="1"/>
</dbReference>
<comment type="similarity">
    <text evidence="2">Belongs to the acetate uptake transporter (AceTr) (TC 2.A.96) family.</text>
</comment>
<sequence length="194" mass="21050">MEMPVKIEKTTGNPGPLGLFSFALSTWLLALINAGEYSISNIGLVLAMGIAFGGTVQFIVGLLCYFKGDTFGFTAFGGFGAFWWSFVLSQMFFTKGVTDNFTGWYLLVWGAFTCGLFAMSLNKDRVLQATLIFVILTLFSLAAGNFGAGTTFLHLGGWLGLISGILAFYLGGAQMINENYGRTIFPIGEYKPKE</sequence>
<dbReference type="Proteomes" id="UP000279799">
    <property type="component" value="Chromosome"/>
</dbReference>
<feature type="transmembrane region" description="Helical" evidence="6">
    <location>
        <begin position="129"/>
        <end position="146"/>
    </location>
</feature>
<evidence type="ECO:0000256" key="3">
    <source>
        <dbReference type="ARBA" id="ARBA00022692"/>
    </source>
</evidence>
<dbReference type="PANTHER" id="PTHR30178">
    <property type="entry name" value="INNER MEMBRANE PROTEIN YAAH"/>
    <property type="match status" value="1"/>
</dbReference>
<dbReference type="AlphaFoldDB" id="A0A448TRV8"/>
<evidence type="ECO:0000256" key="2">
    <source>
        <dbReference type="ARBA" id="ARBA00005587"/>
    </source>
</evidence>
<proteinExistence type="inferred from homology"/>
<keyword evidence="5 6" id="KW-0472">Membrane</keyword>
<feature type="transmembrane region" description="Helical" evidence="6">
    <location>
        <begin position="44"/>
        <end position="66"/>
    </location>
</feature>
<comment type="subcellular location">
    <subcellularLocation>
        <location evidence="1">Membrane</location>
        <topology evidence="1">Multi-pass membrane protein</topology>
    </subcellularLocation>
</comment>
<dbReference type="InterPro" id="IPR047623">
    <property type="entry name" value="SatP"/>
</dbReference>
<feature type="transmembrane region" description="Helical" evidence="6">
    <location>
        <begin position="73"/>
        <end position="92"/>
    </location>
</feature>
<dbReference type="InterPro" id="IPR000791">
    <property type="entry name" value="Gpr1/Fun34/SatP-like"/>
</dbReference>
<protein>
    <submittedName>
        <fullName evidence="7">Inner membrane protein</fullName>
    </submittedName>
</protein>
<dbReference type="RefSeq" id="WP_232019055.1">
    <property type="nucleotide sequence ID" value="NZ_LR134510.1"/>
</dbReference>
<dbReference type="NCBIfam" id="NF038013">
    <property type="entry name" value="AceTr_1"/>
    <property type="match status" value="1"/>
</dbReference>
<evidence type="ECO:0000313" key="8">
    <source>
        <dbReference type="Proteomes" id="UP000279799"/>
    </source>
</evidence>
<feature type="transmembrane region" description="Helical" evidence="6">
    <location>
        <begin position="104"/>
        <end position="122"/>
    </location>
</feature>
<reference evidence="7 8" key="1">
    <citation type="submission" date="2018-12" db="EMBL/GenBank/DDBJ databases">
        <authorList>
            <consortium name="Pathogen Informatics"/>
        </authorList>
    </citation>
    <scope>NUCLEOTIDE SEQUENCE [LARGE SCALE GENOMIC DNA]</scope>
    <source>
        <strain evidence="7 8">NCTC12871</strain>
    </source>
</reference>
<feature type="transmembrane region" description="Helical" evidence="6">
    <location>
        <begin position="152"/>
        <end position="172"/>
    </location>
</feature>
<keyword evidence="3 6" id="KW-0812">Transmembrane</keyword>
<name>A0A448TRV8_9PAST</name>
<evidence type="ECO:0000256" key="1">
    <source>
        <dbReference type="ARBA" id="ARBA00004141"/>
    </source>
</evidence>
<evidence type="ECO:0000256" key="6">
    <source>
        <dbReference type="SAM" id="Phobius"/>
    </source>
</evidence>
<evidence type="ECO:0000313" key="7">
    <source>
        <dbReference type="EMBL" id="VEJ08757.1"/>
    </source>
</evidence>